<feature type="domain" description="Thioesterase" evidence="3">
    <location>
        <begin position="34"/>
        <end position="123"/>
    </location>
</feature>
<organism evidence="4 5">
    <name type="scientific">Eilatimonas milleporae</name>
    <dbReference type="NCBI Taxonomy" id="911205"/>
    <lineage>
        <taxon>Bacteria</taxon>
        <taxon>Pseudomonadati</taxon>
        <taxon>Pseudomonadota</taxon>
        <taxon>Alphaproteobacteria</taxon>
        <taxon>Kordiimonadales</taxon>
        <taxon>Kordiimonadaceae</taxon>
        <taxon>Eilatimonas</taxon>
    </lineage>
</organism>
<dbReference type="Gene3D" id="3.10.129.10">
    <property type="entry name" value="Hotdog Thioesterase"/>
    <property type="match status" value="1"/>
</dbReference>
<comment type="caution">
    <text evidence="4">The sequence shown here is derived from an EMBL/GenBank/DDBJ whole genome shotgun (WGS) entry which is preliminary data.</text>
</comment>
<proteinExistence type="inferred from homology"/>
<evidence type="ECO:0000313" key="4">
    <source>
        <dbReference type="EMBL" id="RMB12187.1"/>
    </source>
</evidence>
<gene>
    <name evidence="4" type="ORF">BXY39_0679</name>
</gene>
<keyword evidence="2 4" id="KW-0378">Hydrolase</keyword>
<name>A0A3M0CT55_9PROT</name>
<comment type="similarity">
    <text evidence="1">Belongs to the 4-hydroxybenzoyl-CoA thioesterase family.</text>
</comment>
<dbReference type="SUPFAM" id="SSF54637">
    <property type="entry name" value="Thioesterase/thiol ester dehydrase-isomerase"/>
    <property type="match status" value="1"/>
</dbReference>
<sequence>MTEGQGDLYPADGRWIEGVFHYPIRVYYEDTDLGGMVYHGRYVSYFERVRTESIRGTVLDVDSLMERGAADGGPLIYVVRGINITYHAQARVGDVLTGHSMVARVRAAAVEARQWITRGDMMVAEADVVVAVVGEDGRPRRWPKPAHALWRDWYEKAHASGE</sequence>
<dbReference type="OrthoDB" id="9808429at2"/>
<dbReference type="AlphaFoldDB" id="A0A3M0CT55"/>
<dbReference type="PANTHER" id="PTHR31793">
    <property type="entry name" value="4-HYDROXYBENZOYL-COA THIOESTERASE FAMILY MEMBER"/>
    <property type="match status" value="1"/>
</dbReference>
<protein>
    <submittedName>
        <fullName evidence="4">Acyl-CoA thioester hydrolase</fullName>
    </submittedName>
</protein>
<dbReference type="FunCoup" id="A0A3M0CT55">
    <property type="interactions" value="189"/>
</dbReference>
<dbReference type="InterPro" id="IPR006684">
    <property type="entry name" value="YbgC/YbaW"/>
</dbReference>
<dbReference type="NCBIfam" id="TIGR00051">
    <property type="entry name" value="YbgC/FadM family acyl-CoA thioesterase"/>
    <property type="match status" value="1"/>
</dbReference>
<evidence type="ECO:0000313" key="5">
    <source>
        <dbReference type="Proteomes" id="UP000271227"/>
    </source>
</evidence>
<dbReference type="PANTHER" id="PTHR31793:SF37">
    <property type="entry name" value="ACYL-COA THIOESTER HYDROLASE YBGC"/>
    <property type="match status" value="1"/>
</dbReference>
<dbReference type="InterPro" id="IPR029069">
    <property type="entry name" value="HotDog_dom_sf"/>
</dbReference>
<dbReference type="GO" id="GO:0047617">
    <property type="term" value="F:fatty acyl-CoA hydrolase activity"/>
    <property type="evidence" value="ECO:0007669"/>
    <property type="project" value="TreeGrafter"/>
</dbReference>
<evidence type="ECO:0000259" key="3">
    <source>
        <dbReference type="Pfam" id="PF03061"/>
    </source>
</evidence>
<dbReference type="RefSeq" id="WP_121937381.1">
    <property type="nucleotide sequence ID" value="NZ_REFR01000009.1"/>
</dbReference>
<evidence type="ECO:0000256" key="1">
    <source>
        <dbReference type="ARBA" id="ARBA00005953"/>
    </source>
</evidence>
<keyword evidence="5" id="KW-1185">Reference proteome</keyword>
<dbReference type="InterPro" id="IPR006683">
    <property type="entry name" value="Thioestr_dom"/>
</dbReference>
<dbReference type="EMBL" id="REFR01000009">
    <property type="protein sequence ID" value="RMB12187.1"/>
    <property type="molecule type" value="Genomic_DNA"/>
</dbReference>
<evidence type="ECO:0000256" key="2">
    <source>
        <dbReference type="ARBA" id="ARBA00022801"/>
    </source>
</evidence>
<dbReference type="Pfam" id="PF03061">
    <property type="entry name" value="4HBT"/>
    <property type="match status" value="1"/>
</dbReference>
<reference evidence="4 5" key="1">
    <citation type="submission" date="2018-10" db="EMBL/GenBank/DDBJ databases">
        <title>Genomic Encyclopedia of Archaeal and Bacterial Type Strains, Phase II (KMG-II): from individual species to whole genera.</title>
        <authorList>
            <person name="Goeker M."/>
        </authorList>
    </citation>
    <scope>NUCLEOTIDE SEQUENCE [LARGE SCALE GENOMIC DNA]</scope>
    <source>
        <strain evidence="4 5">DSM 25217</strain>
    </source>
</reference>
<dbReference type="InParanoid" id="A0A3M0CT55"/>
<dbReference type="InterPro" id="IPR050563">
    <property type="entry name" value="4-hydroxybenzoyl-CoA_TE"/>
</dbReference>
<dbReference type="CDD" id="cd00586">
    <property type="entry name" value="4HBT"/>
    <property type="match status" value="1"/>
</dbReference>
<dbReference type="Proteomes" id="UP000271227">
    <property type="component" value="Unassembled WGS sequence"/>
</dbReference>
<dbReference type="PIRSF" id="PIRSF003230">
    <property type="entry name" value="YbgC"/>
    <property type="match status" value="1"/>
</dbReference>
<accession>A0A3M0CT55</accession>